<reference evidence="6" key="1">
    <citation type="journal article" date="2018" name="Nat. Genet.">
        <title>Extensive intraspecific gene order and gene structural variations between Mo17 and other maize genomes.</title>
        <authorList>
            <person name="Sun S."/>
            <person name="Zhou Y."/>
            <person name="Chen J."/>
            <person name="Shi J."/>
            <person name="Zhao H."/>
            <person name="Zhao H."/>
            <person name="Song W."/>
            <person name="Zhang M."/>
            <person name="Cui Y."/>
            <person name="Dong X."/>
            <person name="Liu H."/>
            <person name="Ma X."/>
            <person name="Jiao Y."/>
            <person name="Wang B."/>
            <person name="Wei X."/>
            <person name="Stein J.C."/>
            <person name="Glaubitz J.C."/>
            <person name="Lu F."/>
            <person name="Yu G."/>
            <person name="Liang C."/>
            <person name="Fengler K."/>
            <person name="Li B."/>
            <person name="Rafalski A."/>
            <person name="Schnable P.S."/>
            <person name="Ware D.H."/>
            <person name="Buckler E.S."/>
            <person name="Lai J."/>
        </authorList>
    </citation>
    <scope>NUCLEOTIDE SEQUENCE [LARGE SCALE GENOMIC DNA]</scope>
    <source>
        <tissue evidence="6">Seedling</tissue>
    </source>
</reference>
<feature type="compositionally biased region" description="Acidic residues" evidence="4">
    <location>
        <begin position="881"/>
        <end position="906"/>
    </location>
</feature>
<feature type="compositionally biased region" description="Basic and acidic residues" evidence="4">
    <location>
        <begin position="943"/>
        <end position="953"/>
    </location>
</feature>
<feature type="compositionally biased region" description="Acidic residues" evidence="4">
    <location>
        <begin position="805"/>
        <end position="824"/>
    </location>
</feature>
<dbReference type="SUPFAM" id="SSF48371">
    <property type="entry name" value="ARM repeat"/>
    <property type="match status" value="1"/>
</dbReference>
<feature type="compositionally biased region" description="Basic and acidic residues" evidence="4">
    <location>
        <begin position="1334"/>
        <end position="1349"/>
    </location>
</feature>
<dbReference type="Pfam" id="PF04931">
    <property type="entry name" value="DNA_pol_phi"/>
    <property type="match status" value="1"/>
</dbReference>
<protein>
    <recommendedName>
        <fullName evidence="5">CUE domain-containing protein</fullName>
    </recommendedName>
</protein>
<comment type="similarity">
    <text evidence="2">Belongs to the MYBBP1A family.</text>
</comment>
<dbReference type="Gene3D" id="3.40.50.150">
    <property type="entry name" value="Vaccinia Virus protein VP39"/>
    <property type="match status" value="1"/>
</dbReference>
<feature type="region of interest" description="Disordered" evidence="4">
    <location>
        <begin position="791"/>
        <end position="824"/>
    </location>
</feature>
<feature type="compositionally biased region" description="Acidic residues" evidence="4">
    <location>
        <begin position="913"/>
        <end position="931"/>
    </location>
</feature>
<dbReference type="InterPro" id="IPR003892">
    <property type="entry name" value="CUE"/>
</dbReference>
<evidence type="ECO:0000256" key="2">
    <source>
        <dbReference type="ARBA" id="ARBA00006809"/>
    </source>
</evidence>
<feature type="compositionally biased region" description="Acidic residues" evidence="4">
    <location>
        <begin position="559"/>
        <end position="570"/>
    </location>
</feature>
<dbReference type="PROSITE" id="PS51140">
    <property type="entry name" value="CUE"/>
    <property type="match status" value="1"/>
</dbReference>
<feature type="compositionally biased region" description="Basic and acidic residues" evidence="4">
    <location>
        <begin position="38"/>
        <end position="57"/>
    </location>
</feature>
<evidence type="ECO:0000259" key="5">
    <source>
        <dbReference type="PROSITE" id="PS51140"/>
    </source>
</evidence>
<feature type="compositionally biased region" description="Polar residues" evidence="4">
    <location>
        <begin position="1323"/>
        <end position="1333"/>
    </location>
</feature>
<dbReference type="EMBL" id="NCVQ01000006">
    <property type="protein sequence ID" value="PWZ20873.1"/>
    <property type="molecule type" value="Genomic_DNA"/>
</dbReference>
<feature type="compositionally biased region" description="Acidic residues" evidence="4">
    <location>
        <begin position="954"/>
        <end position="965"/>
    </location>
</feature>
<feature type="compositionally biased region" description="Basic and acidic residues" evidence="4">
    <location>
        <begin position="122"/>
        <end position="133"/>
    </location>
</feature>
<keyword evidence="3" id="KW-0539">Nucleus</keyword>
<dbReference type="Proteomes" id="UP000251960">
    <property type="component" value="Chromosome 5"/>
</dbReference>
<dbReference type="GO" id="GO:0043130">
    <property type="term" value="F:ubiquitin binding"/>
    <property type="evidence" value="ECO:0007669"/>
    <property type="project" value="InterPro"/>
</dbReference>
<evidence type="ECO:0000256" key="4">
    <source>
        <dbReference type="SAM" id="MobiDB-lite"/>
    </source>
</evidence>
<dbReference type="GO" id="GO:0005730">
    <property type="term" value="C:nucleolus"/>
    <property type="evidence" value="ECO:0007669"/>
    <property type="project" value="InterPro"/>
</dbReference>
<dbReference type="PANTHER" id="PTHR13213">
    <property type="entry name" value="MYB-BINDING PROTEIN 1A FAMILY MEMBER"/>
    <property type="match status" value="1"/>
</dbReference>
<dbReference type="GO" id="GO:0003677">
    <property type="term" value="F:DNA binding"/>
    <property type="evidence" value="ECO:0007669"/>
    <property type="project" value="InterPro"/>
</dbReference>
<accession>A0A3L6EK13</accession>
<dbReference type="SUPFAM" id="SSF53335">
    <property type="entry name" value="S-adenosyl-L-methionine-dependent methyltransferases"/>
    <property type="match status" value="1"/>
</dbReference>
<dbReference type="InterPro" id="IPR007015">
    <property type="entry name" value="DNA_pol_V/MYBBP1A"/>
</dbReference>
<dbReference type="PANTHER" id="PTHR13213:SF2">
    <property type="entry name" value="MYB-BINDING PROTEIN 1A"/>
    <property type="match status" value="1"/>
</dbReference>
<evidence type="ECO:0000256" key="1">
    <source>
        <dbReference type="ARBA" id="ARBA00004123"/>
    </source>
</evidence>
<sequence length="1780" mass="195993">MAGKKRTQTDRAVLEAVPASDAIRNEAAAAEAPAKKKLAMERKKERKEMDKERHRQSAEFAKPQPPAAESAAPVNPPAAPVAVGPGLHMNVFRDLASPEASVREAAAEALVVELRQVQKAYEKSARNGERDAGDGDTQMEAEKDDGLDNCAPSVRYAIRRLIRGISSSREYARQGFALGLAAVLESIRAIKVEAIMKLIPNLLEHSSSMKGPEAKDNLLGRLFGFGAIERSGRVPRQWSRDKSSPIVKEFVSVVVELGGKKRYLTEPAVAVILDLVRKLPDEAILSEVLEVPGVQDWFNKAAEVGDPDALFLALKLQERTIVQKEIFGKLLPYPFSSDNFFAEQHLRSIAACIKESSFCLPRIHSLWLVITEMLVREATSQHDISTSSGKKHKKNKKASSCEDNRRNLRNFCEVIIEGSLLLSSHDRKHLAFSILVSLLPKLSPSAIQVVLSSKVVQGLMDILSNESSWLYNAGKHFLKELMSVASHDNDRCAAVIINLQKYSGGRFDSMTKTKTVKELLLKFHNVEDCLYLVQNLMALFVDEESVTDEPSDQSQTTDDNSENGPTEEQDLFGQGNADLLKSWVVNTISCVLKNLKLTSKGNSDSEMARCIEEKFQVQTEILKFLAVQGLFSASLGTEVTSFELQEKFKWPKNPISTSLRKECIERLQFLLEDAQKDASLHVPNEVKSNDLGYYLMRFINTVCNIPSVSLFRILSGHDDNAFKKLMAVESMLFHEERKTGPGLESTKMHAMRYLLIQLLLQVLLHPDEYWEAAVDVTICCKKSFPVIAQGDNSSAQESAEHGSQESDEDGFEESDEDGSEDPNEEVSLEFMDVLVQTFLSILPHASGPVFRVFCDDITETGLLDMLRVVKIDLKGRHQTDSDDEDDGRVDIEDDDETVMEDEEVGEIDNVTDGLDENTDDDSTDEDDLDQDDFNKTVPNETKGGGKTETTKDGDDSDDSDGMDDDAMFRIDPYIARIFKERNLPGSDTKQSQLMRFKLRVLTLLDIYLQRNPGKVLVLEVYSFLMQAFVKSHGADGTEQFRQRISGILQRRVFKGNEYPKGDAVEFGKLESLLEKALRLTSRSRYNTVASVAQNATFWILKIINSKHCSEQELARVVDLFRSILSDYDRKKSRLKLGFVKQVAKRNPWIGQKLFGFVLQRAENTKAQYRRNQLLELAEFILKSWADGTSEMFLNHLSQLCGLIQAALSAVAENKSRRKEVRNFCTGILQTVLKLGLKDQFQKALSPETYSLCEAKLGAAFTAFKKAYLDRAPEVCELHPFISSLGERSCEPRKPDWGFQLNPHAAPFVPSSTPSFAFAAASETLNQTTGSENKTGSRTDDEATPDKSADAEYHLPDSLSLDFHAESLLAKPSVSAEPLSLSRAEAAAAAAATAPDSSVRLGGGSGVHHLPGAVSCLSHMFPDVSVDFIVHALRLQEFDFDFTVDMLSHLPMVMAILLNDKRQYRGIQKPSLPTCKIDDCSATPSSVITEILDVAPLKAKRDCMCPVPTRLQLVADIRSPYNHIRVADVSPRAAGHPLAGARLLLLDGPGNIHSLSFPRRGDRPPLTGTYLDAFATLPPLLPRPSLAVLGFSAGAAARALLHFYPDISVHGWELDPAVLAVARDFFGLADLERRHAPRLSVHVGDALEARAPPGGFGGAAVDLFARGSVLPALQEPGTWRRLGAVVAPGGRVMVNCGGAGVEAEDEGRDGAAVKDATLRAMAAAFGEGAVSVLHVDGSWVAMTGPPVTAPEAAAAWRARLPPELRHFVDAWRPYGAGASGE</sequence>
<dbReference type="InterPro" id="IPR029063">
    <property type="entry name" value="SAM-dependent_MTases_sf"/>
</dbReference>
<name>A0A3L6EK13_MAIZE</name>
<gene>
    <name evidence="6" type="ORF">Zm00014a_038306</name>
</gene>
<feature type="region of interest" description="Disordered" evidence="4">
    <location>
        <begin position="547"/>
        <end position="571"/>
    </location>
</feature>
<dbReference type="GO" id="GO:0006355">
    <property type="term" value="P:regulation of DNA-templated transcription"/>
    <property type="evidence" value="ECO:0007669"/>
    <property type="project" value="InterPro"/>
</dbReference>
<proteinExistence type="inferred from homology"/>
<comment type="subcellular location">
    <subcellularLocation>
        <location evidence="1">Nucleus</location>
    </subcellularLocation>
</comment>
<feature type="region of interest" description="Disordered" evidence="4">
    <location>
        <begin position="1"/>
        <end position="79"/>
    </location>
</feature>
<feature type="compositionally biased region" description="Low complexity" evidence="4">
    <location>
        <begin position="19"/>
        <end position="32"/>
    </location>
</feature>
<feature type="region of interest" description="Disordered" evidence="4">
    <location>
        <begin position="877"/>
        <end position="965"/>
    </location>
</feature>
<dbReference type="CDD" id="cd14371">
    <property type="entry name" value="CUE_CID7_like"/>
    <property type="match status" value="1"/>
</dbReference>
<comment type="caution">
    <text evidence="6">The sequence shown here is derived from an EMBL/GenBank/DDBJ whole genome shotgun (WGS) entry which is preliminary data.</text>
</comment>
<organism evidence="6">
    <name type="scientific">Zea mays</name>
    <name type="common">Maize</name>
    <dbReference type="NCBI Taxonomy" id="4577"/>
    <lineage>
        <taxon>Eukaryota</taxon>
        <taxon>Viridiplantae</taxon>
        <taxon>Streptophyta</taxon>
        <taxon>Embryophyta</taxon>
        <taxon>Tracheophyta</taxon>
        <taxon>Spermatophyta</taxon>
        <taxon>Magnoliopsida</taxon>
        <taxon>Liliopsida</taxon>
        <taxon>Poales</taxon>
        <taxon>Poaceae</taxon>
        <taxon>PACMAD clade</taxon>
        <taxon>Panicoideae</taxon>
        <taxon>Andropogonodae</taxon>
        <taxon>Andropogoneae</taxon>
        <taxon>Tripsacinae</taxon>
        <taxon>Zea</taxon>
    </lineage>
</organism>
<dbReference type="ExpressionAtlas" id="A0A3L6EK13">
    <property type="expression patterns" value="baseline and differential"/>
</dbReference>
<dbReference type="InterPro" id="IPR016024">
    <property type="entry name" value="ARM-type_fold"/>
</dbReference>
<evidence type="ECO:0000313" key="6">
    <source>
        <dbReference type="EMBL" id="PWZ20873.1"/>
    </source>
</evidence>
<feature type="domain" description="CUE" evidence="5">
    <location>
        <begin position="1408"/>
        <end position="1451"/>
    </location>
</feature>
<dbReference type="InterPro" id="IPR041806">
    <property type="entry name" value="CID5/6/7_CUE"/>
</dbReference>
<feature type="region of interest" description="Disordered" evidence="4">
    <location>
        <begin position="122"/>
        <end position="146"/>
    </location>
</feature>
<feature type="region of interest" description="Disordered" evidence="4">
    <location>
        <begin position="1323"/>
        <end position="1349"/>
    </location>
</feature>
<evidence type="ECO:0000256" key="3">
    <source>
        <dbReference type="ARBA" id="ARBA00023242"/>
    </source>
</evidence>